<evidence type="ECO:0000313" key="2">
    <source>
        <dbReference type="Proteomes" id="UP000196240"/>
    </source>
</evidence>
<sequence>MSYKHNNLMAMRERYWNDTENNHVDTEKAYFQKLLQQQGIYECATLEDARYFFFSLPSIIIVKGYAHGFMHQPVQEMILQHIQTHKDELIQKNTLKVKFRM</sequence>
<dbReference type="Proteomes" id="UP000196240">
    <property type="component" value="Unassembled WGS sequence"/>
</dbReference>
<evidence type="ECO:0000313" key="1">
    <source>
        <dbReference type="EMBL" id="SJX22328.1"/>
    </source>
</evidence>
<protein>
    <submittedName>
        <fullName evidence="1">Uncharacterized protein</fullName>
    </submittedName>
</protein>
<dbReference type="RefSeq" id="WP_062034879.1">
    <property type="nucleotide sequence ID" value="NZ_CP031011.1"/>
</dbReference>
<organism evidence="1 2">
    <name type="scientific">Acinetobacter johnsonii</name>
    <dbReference type="NCBI Taxonomy" id="40214"/>
    <lineage>
        <taxon>Bacteria</taxon>
        <taxon>Pseudomonadati</taxon>
        <taxon>Pseudomonadota</taxon>
        <taxon>Gammaproteobacteria</taxon>
        <taxon>Moraxellales</taxon>
        <taxon>Moraxellaceae</taxon>
        <taxon>Acinetobacter</taxon>
    </lineage>
</organism>
<dbReference type="EMBL" id="FUUY01000006">
    <property type="protein sequence ID" value="SJX22328.1"/>
    <property type="molecule type" value="Genomic_DNA"/>
</dbReference>
<dbReference type="AlphaFoldDB" id="A0A1R7QDH4"/>
<gene>
    <name evidence="1" type="ORF">ACNJC6_01969</name>
</gene>
<name>A0A1R7QDH4_ACIJO</name>
<reference evidence="1 2" key="1">
    <citation type="submission" date="2017-02" db="EMBL/GenBank/DDBJ databases">
        <authorList>
            <person name="Peterson S.W."/>
        </authorList>
    </citation>
    <scope>NUCLEOTIDE SEQUENCE [LARGE SCALE GENOMIC DNA]</scope>
    <source>
        <strain evidence="1">C6</strain>
    </source>
</reference>
<accession>A0A1R7QDH4</accession>
<proteinExistence type="predicted"/>